<gene>
    <name evidence="2" type="ORF">BXY39_2231</name>
</gene>
<evidence type="ECO:0000256" key="1">
    <source>
        <dbReference type="SAM" id="MobiDB-lite"/>
    </source>
</evidence>
<dbReference type="EMBL" id="REFR01000011">
    <property type="protein sequence ID" value="RMB08135.1"/>
    <property type="molecule type" value="Genomic_DNA"/>
</dbReference>
<keyword evidence="3" id="KW-1185">Reference proteome</keyword>
<comment type="caution">
    <text evidence="2">The sequence shown here is derived from an EMBL/GenBank/DDBJ whole genome shotgun (WGS) entry which is preliminary data.</text>
</comment>
<evidence type="ECO:0000313" key="2">
    <source>
        <dbReference type="EMBL" id="RMB08135.1"/>
    </source>
</evidence>
<protein>
    <submittedName>
        <fullName evidence="2">Uncharacterized protein</fullName>
    </submittedName>
</protein>
<reference evidence="2 3" key="1">
    <citation type="submission" date="2018-10" db="EMBL/GenBank/DDBJ databases">
        <title>Genomic Encyclopedia of Archaeal and Bacterial Type Strains, Phase II (KMG-II): from individual species to whole genera.</title>
        <authorList>
            <person name="Goeker M."/>
        </authorList>
    </citation>
    <scope>NUCLEOTIDE SEQUENCE [LARGE SCALE GENOMIC DNA]</scope>
    <source>
        <strain evidence="2 3">DSM 25217</strain>
    </source>
</reference>
<accession>A0A3M0CGR6</accession>
<sequence length="49" mass="5177">MMQPTMPDHFQKNESDVIFLCCITAGSVRSEGGGPERARPGRIIGTGGA</sequence>
<name>A0A3M0CGR6_9PROT</name>
<dbReference type="Proteomes" id="UP000271227">
    <property type="component" value="Unassembled WGS sequence"/>
</dbReference>
<organism evidence="2 3">
    <name type="scientific">Eilatimonas milleporae</name>
    <dbReference type="NCBI Taxonomy" id="911205"/>
    <lineage>
        <taxon>Bacteria</taxon>
        <taxon>Pseudomonadati</taxon>
        <taxon>Pseudomonadota</taxon>
        <taxon>Alphaproteobacteria</taxon>
        <taxon>Kordiimonadales</taxon>
        <taxon>Kordiimonadaceae</taxon>
        <taxon>Eilatimonas</taxon>
    </lineage>
</organism>
<feature type="region of interest" description="Disordered" evidence="1">
    <location>
        <begin position="29"/>
        <end position="49"/>
    </location>
</feature>
<evidence type="ECO:0000313" key="3">
    <source>
        <dbReference type="Proteomes" id="UP000271227"/>
    </source>
</evidence>
<dbReference type="InParanoid" id="A0A3M0CGR6"/>
<proteinExistence type="predicted"/>
<dbReference type="AlphaFoldDB" id="A0A3M0CGR6"/>